<dbReference type="InterPro" id="IPR008334">
    <property type="entry name" value="5'-Nucleotdase_C"/>
</dbReference>
<evidence type="ECO:0000256" key="1">
    <source>
        <dbReference type="RuleBase" id="RU362119"/>
    </source>
</evidence>
<evidence type="ECO:0000256" key="2">
    <source>
        <dbReference type="SAM" id="MobiDB-lite"/>
    </source>
</evidence>
<comment type="similarity">
    <text evidence="1">Belongs to the 5'-nucleotidase family.</text>
</comment>
<dbReference type="GO" id="GO:0030288">
    <property type="term" value="C:outer membrane-bounded periplasmic space"/>
    <property type="evidence" value="ECO:0007669"/>
    <property type="project" value="TreeGrafter"/>
</dbReference>
<dbReference type="GO" id="GO:0008768">
    <property type="term" value="F:UDP-sugar diphosphatase activity"/>
    <property type="evidence" value="ECO:0007669"/>
    <property type="project" value="TreeGrafter"/>
</dbReference>
<feature type="signal peptide" evidence="1">
    <location>
        <begin position="1"/>
        <end position="29"/>
    </location>
</feature>
<dbReference type="KEGG" id="lins:G7067_02825"/>
<feature type="domain" description="5'-Nucleotidase C-terminal" evidence="3">
    <location>
        <begin position="370"/>
        <end position="507"/>
    </location>
</feature>
<dbReference type="SUPFAM" id="SSF56300">
    <property type="entry name" value="Metallo-dependent phosphatases"/>
    <property type="match status" value="1"/>
</dbReference>
<dbReference type="Gene3D" id="3.60.21.10">
    <property type="match status" value="1"/>
</dbReference>
<dbReference type="PANTHER" id="PTHR11575:SF24">
    <property type="entry name" value="5'-NUCLEOTIDASE"/>
    <property type="match status" value="1"/>
</dbReference>
<proteinExistence type="inferred from homology"/>
<accession>A0A6G8FH39</accession>
<gene>
    <name evidence="4" type="ORF">G7067_02825</name>
</gene>
<protein>
    <submittedName>
        <fullName evidence="4">Bifunctional metallophosphatase/5'-nucleotidase</fullName>
    </submittedName>
</protein>
<evidence type="ECO:0000313" key="5">
    <source>
        <dbReference type="Proteomes" id="UP000501387"/>
    </source>
</evidence>
<name>A0A6G8FH39_9MICO</name>
<keyword evidence="1" id="KW-0547">Nucleotide-binding</keyword>
<keyword evidence="1" id="KW-0732">Signal</keyword>
<dbReference type="GO" id="GO:0000166">
    <property type="term" value="F:nucleotide binding"/>
    <property type="evidence" value="ECO:0007669"/>
    <property type="project" value="UniProtKB-KW"/>
</dbReference>
<feature type="chain" id="PRO_5039753489" evidence="1">
    <location>
        <begin position="30"/>
        <end position="738"/>
    </location>
</feature>
<dbReference type="InterPro" id="IPR006179">
    <property type="entry name" value="5_nucleotidase/apyrase"/>
</dbReference>
<dbReference type="AlphaFoldDB" id="A0A6G8FH39"/>
<dbReference type="InterPro" id="IPR029052">
    <property type="entry name" value="Metallo-depent_PP-like"/>
</dbReference>
<keyword evidence="5" id="KW-1185">Reference proteome</keyword>
<dbReference type="InterPro" id="IPR036907">
    <property type="entry name" value="5'-Nucleotdase_C_sf"/>
</dbReference>
<dbReference type="PRINTS" id="PR01607">
    <property type="entry name" value="APYRASEFAMLY"/>
</dbReference>
<organism evidence="4 5">
    <name type="scientific">Leucobacter insecticola</name>
    <dbReference type="NCBI Taxonomy" id="2714934"/>
    <lineage>
        <taxon>Bacteria</taxon>
        <taxon>Bacillati</taxon>
        <taxon>Actinomycetota</taxon>
        <taxon>Actinomycetes</taxon>
        <taxon>Micrococcales</taxon>
        <taxon>Microbacteriaceae</taxon>
        <taxon>Leucobacter</taxon>
    </lineage>
</organism>
<dbReference type="RefSeq" id="WP_166321824.1">
    <property type="nucleotide sequence ID" value="NZ_CP049934.1"/>
</dbReference>
<dbReference type="PANTHER" id="PTHR11575">
    <property type="entry name" value="5'-NUCLEOTIDASE-RELATED"/>
    <property type="match status" value="1"/>
</dbReference>
<dbReference type="Proteomes" id="UP000501387">
    <property type="component" value="Chromosome"/>
</dbReference>
<dbReference type="Pfam" id="PF02872">
    <property type="entry name" value="5_nucleotid_C"/>
    <property type="match status" value="1"/>
</dbReference>
<reference evidence="4 5" key="1">
    <citation type="submission" date="2020-03" db="EMBL/GenBank/DDBJ databases">
        <title>Leucobacter sp. nov., isolated from beetles.</title>
        <authorList>
            <person name="Hyun D.-W."/>
            <person name="Bae J.-W."/>
        </authorList>
    </citation>
    <scope>NUCLEOTIDE SEQUENCE [LARGE SCALE GENOMIC DNA]</scope>
    <source>
        <strain evidence="4 5">HDW9B</strain>
    </source>
</reference>
<dbReference type="Gene3D" id="3.90.780.10">
    <property type="entry name" value="5'-Nucleotidase, C-terminal domain"/>
    <property type="match status" value="1"/>
</dbReference>
<keyword evidence="1" id="KW-0378">Hydrolase</keyword>
<sequence>MATRRTGSVLAGAATLMMMLSGFGSPSTASATAGSETELTFVVTNDFHGRIDANTVRWAGTIEELRADAEPSMFLSVGDNFGNSLYASSVQGEKPTVDVLNALELEASAVGNGDLFIGYDNFKKLASERMQSPYLAANIVDATTGAPLFEPYIIRELGGVRVGIIGVVTPDTQVQFPGGNPKFLPLVPALNEAAAEIEDQNLADVTIALIHEGGGLNAPPATLEDEMATGGMLATIITQAAPSIDALLTAHTHNQYVYNAPVPGDPERTRPVIQGAAFGQGVGEVKLRYSRDQGKVVASSARAVALTVTPEQSLIANYPRVASVSGIVDAALEVAEQEGNRPAGQVTAPITTAFSGGAYGEGGYAGGSSGNRTLESSLGTLVANMFRDVQQDQPRPPQFGLTIPNFIRNDLMPDDQGNVSVMRVIETFTIRDSIVAADVTGAQLKALFEQQWQHTLGGEAKGYIQLALSDNISYTYDDTRPVGDRVTSITLDGHPVDAAMSYRVGLSGAILIGIVNFHEGVNLGGVTESGLLDVEGFQRYFAQQSAAGPIAPSFAKHGVKIVDVEGSALSGDPAAAGVSAQGTQLPTVQPGAVIEFEVSALDLTSLGAPQNTELTVLLNGKTQLTAPVIDGAARVRFAVPEALQGKAVEMELRADPSGTVVQRGFLVAASADGGGETGNQGGSGGGAAPSDRSPIGSDAVPLAETGSGGPFGWAALAGVAVLAGAIQLARRPTVRAKR</sequence>
<dbReference type="EMBL" id="CP049934">
    <property type="protein sequence ID" value="QIM15589.1"/>
    <property type="molecule type" value="Genomic_DNA"/>
</dbReference>
<evidence type="ECO:0000259" key="3">
    <source>
        <dbReference type="Pfam" id="PF02872"/>
    </source>
</evidence>
<evidence type="ECO:0000313" key="4">
    <source>
        <dbReference type="EMBL" id="QIM15589.1"/>
    </source>
</evidence>
<feature type="compositionally biased region" description="Gly residues" evidence="2">
    <location>
        <begin position="672"/>
        <end position="687"/>
    </location>
</feature>
<dbReference type="GO" id="GO:0008253">
    <property type="term" value="F:5'-nucleotidase activity"/>
    <property type="evidence" value="ECO:0007669"/>
    <property type="project" value="TreeGrafter"/>
</dbReference>
<dbReference type="GO" id="GO:0009166">
    <property type="term" value="P:nucleotide catabolic process"/>
    <property type="evidence" value="ECO:0007669"/>
    <property type="project" value="InterPro"/>
</dbReference>
<feature type="region of interest" description="Disordered" evidence="2">
    <location>
        <begin position="671"/>
        <end position="703"/>
    </location>
</feature>
<dbReference type="SUPFAM" id="SSF55816">
    <property type="entry name" value="5'-nucleotidase (syn. UDP-sugar hydrolase), C-terminal domain"/>
    <property type="match status" value="1"/>
</dbReference>